<dbReference type="InterPro" id="IPR000008">
    <property type="entry name" value="C2_dom"/>
</dbReference>
<keyword evidence="1" id="KW-1185">Reference proteome</keyword>
<gene>
    <name evidence="2" type="primary">LOC104606225</name>
</gene>
<dbReference type="InterPro" id="IPR044750">
    <property type="entry name" value="C2_SRC2/BAP"/>
</dbReference>
<evidence type="ECO:0000313" key="1">
    <source>
        <dbReference type="Proteomes" id="UP000189703"/>
    </source>
</evidence>
<sequence length="194" mass="21916">MARRRLEVTVVSERDLNDVRKLFKMKVYAMVGLASSDQHHFQKTHIDREGMTDPTWNVTMTFTVEDDPDLNQDKLIFKLFCKRKLGDRYIGEVSMPVQDLLRTASDTGGTLTQQITRPVRLESGGTQGVLTFSYRFHEKFVGEELGVQTPQLPGQEQQQQSPPPRSTLGQFLVSTAQLVVTSVATEAIIESIMQ</sequence>
<dbReference type="Gene3D" id="2.60.40.150">
    <property type="entry name" value="C2 domain"/>
    <property type="match status" value="1"/>
</dbReference>
<dbReference type="Proteomes" id="UP000189703">
    <property type="component" value="Unplaced"/>
</dbReference>
<dbReference type="SUPFAM" id="SSF49562">
    <property type="entry name" value="C2 domain (Calcium/lipid-binding domain, CaLB)"/>
    <property type="match status" value="1"/>
</dbReference>
<evidence type="ECO:0000313" key="2">
    <source>
        <dbReference type="RefSeq" id="XP_010269627.1"/>
    </source>
</evidence>
<name>A0A1U8B220_NELNU</name>
<dbReference type="InterPro" id="IPR035892">
    <property type="entry name" value="C2_domain_sf"/>
</dbReference>
<dbReference type="GeneID" id="104606225"/>
<dbReference type="OMA" id="SIAGWSM"/>
<reference evidence="2" key="1">
    <citation type="submission" date="2025-08" db="UniProtKB">
        <authorList>
            <consortium name="RefSeq"/>
        </authorList>
    </citation>
    <scope>IDENTIFICATION</scope>
</reference>
<dbReference type="PROSITE" id="PS50004">
    <property type="entry name" value="C2"/>
    <property type="match status" value="1"/>
</dbReference>
<dbReference type="eggNOG" id="ENOG502S1I4">
    <property type="taxonomic scope" value="Eukaryota"/>
</dbReference>
<dbReference type="CDD" id="cd04051">
    <property type="entry name" value="C2_SRC2_like"/>
    <property type="match status" value="1"/>
</dbReference>
<dbReference type="RefSeq" id="XP_010269627.1">
    <property type="nucleotide sequence ID" value="XM_010271325.1"/>
</dbReference>
<protein>
    <submittedName>
        <fullName evidence="2">Protein SRC2 homolog</fullName>
    </submittedName>
</protein>
<proteinExistence type="predicted"/>
<dbReference type="GO" id="GO:0006952">
    <property type="term" value="P:defense response"/>
    <property type="evidence" value="ECO:0007669"/>
    <property type="project" value="InterPro"/>
</dbReference>
<organism evidence="1 2">
    <name type="scientific">Nelumbo nucifera</name>
    <name type="common">Sacred lotus</name>
    <dbReference type="NCBI Taxonomy" id="4432"/>
    <lineage>
        <taxon>Eukaryota</taxon>
        <taxon>Viridiplantae</taxon>
        <taxon>Streptophyta</taxon>
        <taxon>Embryophyta</taxon>
        <taxon>Tracheophyta</taxon>
        <taxon>Spermatophyta</taxon>
        <taxon>Magnoliopsida</taxon>
        <taxon>Proteales</taxon>
        <taxon>Nelumbonaceae</taxon>
        <taxon>Nelumbo</taxon>
    </lineage>
</organism>
<accession>A0A1U8B220</accession>
<dbReference type="SMART" id="SM00239">
    <property type="entry name" value="C2"/>
    <property type="match status" value="1"/>
</dbReference>
<dbReference type="OrthoDB" id="270970at2759"/>
<dbReference type="Pfam" id="PF00168">
    <property type="entry name" value="C2"/>
    <property type="match status" value="1"/>
</dbReference>
<dbReference type="KEGG" id="nnu:104606225"/>
<dbReference type="AlphaFoldDB" id="A0A1U8B220"/>
<dbReference type="PANTHER" id="PTHR32246:SF173">
    <property type="entry name" value="C2 DOMAIN-CONTAINING PROTEIN"/>
    <property type="match status" value="1"/>
</dbReference>
<dbReference type="PANTHER" id="PTHR32246">
    <property type="entry name" value="INGRESSION PROTEIN FIC1"/>
    <property type="match status" value="1"/>
</dbReference>